<protein>
    <submittedName>
        <fullName evidence="2">Pilus assembly protein TadG-related protein</fullName>
    </submittedName>
</protein>
<reference evidence="3" key="1">
    <citation type="journal article" date="2019" name="Int. J. Syst. Evol. Microbiol.">
        <title>The Global Catalogue of Microorganisms (GCM) 10K type strain sequencing project: providing services to taxonomists for standard genome sequencing and annotation.</title>
        <authorList>
            <consortium name="The Broad Institute Genomics Platform"/>
            <consortium name="The Broad Institute Genome Sequencing Center for Infectious Disease"/>
            <person name="Wu L."/>
            <person name="Ma J."/>
        </authorList>
    </citation>
    <scope>NUCLEOTIDE SEQUENCE [LARGE SCALE GENOMIC DNA]</scope>
    <source>
        <strain evidence="3">CCUG 57508</strain>
    </source>
</reference>
<comment type="caution">
    <text evidence="2">The sequence shown here is derived from an EMBL/GenBank/DDBJ whole genome shotgun (WGS) entry which is preliminary data.</text>
</comment>
<evidence type="ECO:0000259" key="1">
    <source>
        <dbReference type="Pfam" id="PF13400"/>
    </source>
</evidence>
<proteinExistence type="predicted"/>
<evidence type="ECO:0000313" key="2">
    <source>
        <dbReference type="EMBL" id="MFD1053799.1"/>
    </source>
</evidence>
<feature type="domain" description="Putative Flp pilus-assembly TadG-like N-terminal" evidence="1">
    <location>
        <begin position="17"/>
        <end position="58"/>
    </location>
</feature>
<gene>
    <name evidence="2" type="ORF">ACFQ2V_05715</name>
</gene>
<evidence type="ECO:0000313" key="3">
    <source>
        <dbReference type="Proteomes" id="UP001597046"/>
    </source>
</evidence>
<keyword evidence="3" id="KW-1185">Reference proteome</keyword>
<name>A0ABW3MWP2_9MICO</name>
<dbReference type="RefSeq" id="WP_386051561.1">
    <property type="nucleotide sequence ID" value="NZ_JBHTKH010000002.1"/>
</dbReference>
<sequence>MSRAASRREREKGAVASIAAILLASGVVMAMLALTVDVGNIMAERRQLQNGADAAALALARSCAKVPVSTDCSTALLASSAFEGLASANSVDGLQSLPATNAASQPLICGRNVPTLPACTITASAADLDACLPLPSGLDPTVPYVETRTKTKSTGSTPNVLTSFFAKAAIAGYTDKQYTACSRAAWGSPSGTGKTLPMTIGNCEWTKMTANGTKYAPSPAYSPAPGSSTTSLPTSIKNGGYVVGIQSHADANNVDPACRQANGQYYPGGFGWLQETGCVTTVNADATVTGDTGASVPDGCKSSANLNQYLGREVYVPISVTATGTGTSGVYTMDGVASFFLAGYSSLPAGGSAAVYKDELNVCSSKCIWGWFTSSMMPVDSALGTSSGKGAIKVVPVG</sequence>
<dbReference type="Pfam" id="PF13400">
    <property type="entry name" value="Tad"/>
    <property type="match status" value="1"/>
</dbReference>
<dbReference type="Proteomes" id="UP001597046">
    <property type="component" value="Unassembled WGS sequence"/>
</dbReference>
<dbReference type="EMBL" id="JBHTKH010000002">
    <property type="protein sequence ID" value="MFD1053799.1"/>
    <property type="molecule type" value="Genomic_DNA"/>
</dbReference>
<dbReference type="InterPro" id="IPR028087">
    <property type="entry name" value="Tad_N"/>
</dbReference>
<accession>A0ABW3MWP2</accession>
<organism evidence="2 3">
    <name type="scientific">Terrabacter terrigena</name>
    <dbReference type="NCBI Taxonomy" id="574718"/>
    <lineage>
        <taxon>Bacteria</taxon>
        <taxon>Bacillati</taxon>
        <taxon>Actinomycetota</taxon>
        <taxon>Actinomycetes</taxon>
        <taxon>Micrococcales</taxon>
        <taxon>Intrasporangiaceae</taxon>
        <taxon>Terrabacter</taxon>
    </lineage>
</organism>